<gene>
    <name evidence="3" type="ORF">LY60_02039</name>
</gene>
<reference evidence="3 4" key="1">
    <citation type="submission" date="2019-07" db="EMBL/GenBank/DDBJ databases">
        <title>Genomic Encyclopedia of Type Strains, Phase I: the one thousand microbial genomes (KMG-I) project.</title>
        <authorList>
            <person name="Kyrpides N."/>
        </authorList>
    </citation>
    <scope>NUCLEOTIDE SEQUENCE [LARGE SCALE GENOMIC DNA]</scope>
    <source>
        <strain evidence="3 4">DSM 13558</strain>
    </source>
</reference>
<evidence type="ECO:0000313" key="3">
    <source>
        <dbReference type="EMBL" id="TWH80776.1"/>
    </source>
</evidence>
<dbReference type="InterPro" id="IPR001119">
    <property type="entry name" value="SLH_dom"/>
</dbReference>
<feature type="domain" description="SLH" evidence="2">
    <location>
        <begin position="88"/>
        <end position="151"/>
    </location>
</feature>
<accession>A0A562JBZ0</accession>
<evidence type="ECO:0000259" key="2">
    <source>
        <dbReference type="PROSITE" id="PS51272"/>
    </source>
</evidence>
<dbReference type="OrthoDB" id="9808890at2"/>
<feature type="domain" description="SLH" evidence="2">
    <location>
        <begin position="155"/>
        <end position="218"/>
    </location>
</feature>
<evidence type="ECO:0000313" key="4">
    <source>
        <dbReference type="Proteomes" id="UP000315343"/>
    </source>
</evidence>
<keyword evidence="4" id="KW-1185">Reference proteome</keyword>
<dbReference type="Proteomes" id="UP000315343">
    <property type="component" value="Unassembled WGS sequence"/>
</dbReference>
<sequence>MKSQIKHITAVIVLISMFMNVVAPFQASGEIDSVQFDGTQSAWAEPEIKEAYGLSLTYSNVMSSFNKNITREEFCTLVIKLYEKLTGVVPVAADNIFKDTDNKEILKAYKLGIVKGTAADMFSPSAYITRQEICVMIYRSLTVSVLNLDKDTSGNFPFKDASKIATWASDAMKFAYKNEIMKGVSSDTIDPLSNTTREQAIVLLLRTYKKYSTAAASQEAGKKGTVTVVEGPAPIKDFQKKYEFTMVSNNVFFPKFDERTELFVSTQSGKPSKLPVFSSDRKAIKYSEIYAALSNPVIVPNIPQMPEIPDLNTPVINPPKIELPDLPVIYYQPPIKERAKGPVYTKSDFGAFVDKNGDNVRWFSFKLNNAPGAAKVVWQVSAVQFSGYKSDFKTQPGIVMTGEAAVSSKEFSVDFAKVYLESLKLVRNPIPQTQKTFYVRAVAVDTSGNPIGDPGKGIAVLFGEKVISKIQNTQSAFELWTPKSCLGSSQAETVDEPVHDPWSNGNNVSVDPTSTTTRLFQLNNLDEDASRVIVQVYDEDFDDEQTYVDKNNLVYEKEYKKTELYSGNYTPSVLVPFKEFGKDPAQMAAEQYIEYNVRIVAIADDEQPGREKTIYSDIVKVQYGFGKPVTIIAPPVPPSKYDKTVVIDYSIPSVRITGYKSIDWADPEYLSHYYVFREPEPHEIFNKWKYGGETLSPNIKALMYPNGSYPEYEAAIHRVIPEGRNVYIPKPQEKDKPWYEELYDGVVGFFVDLVSTLAKIYADIQQKYESIKKKLIETVVSVFPIKAFREYLAVALEGLINYGLMSVGIPPTLPNFEKLAEDNIAYLTQVALTEAGIPPNEITDEITKKTASGIVDEFKNANNKKDENPVNAPFLKLNPDYLYNPAYVEIEVRNDTDYPSVPGTLDLNVQFRLDRNGIYATSYDPTGLFLTNDTNKYNYDPNLGTITSTEYRNHFIYGLNGYTVDYLTGGIIDGVAIYEVFMPVVDLKIPVVQPHSSINLKVYVEPGGFALTSRYPEAESPRYEDFYNMYKNNGGGEYTWFQIETDYPSGAGYLRSQAQKEGRLIFLDPKTDYVYHYEDSFNGYGRLMKMPVNKDW</sequence>
<dbReference type="EMBL" id="VLKH01000004">
    <property type="protein sequence ID" value="TWH80776.1"/>
    <property type="molecule type" value="Genomic_DNA"/>
</dbReference>
<protein>
    <submittedName>
        <fullName evidence="3">S-layer family protein</fullName>
    </submittedName>
</protein>
<proteinExistence type="predicted"/>
<keyword evidence="1" id="KW-0732">Signal</keyword>
<feature type="signal peptide" evidence="1">
    <location>
        <begin position="1"/>
        <end position="23"/>
    </location>
</feature>
<feature type="chain" id="PRO_5039079627" evidence="1">
    <location>
        <begin position="24"/>
        <end position="1096"/>
    </location>
</feature>
<comment type="caution">
    <text evidence="3">The sequence shown here is derived from an EMBL/GenBank/DDBJ whole genome shotgun (WGS) entry which is preliminary data.</text>
</comment>
<dbReference type="PROSITE" id="PS51272">
    <property type="entry name" value="SLH"/>
    <property type="match status" value="2"/>
</dbReference>
<dbReference type="RefSeq" id="WP_145082910.1">
    <property type="nucleotide sequence ID" value="NZ_VLKH01000004.1"/>
</dbReference>
<organism evidence="3 4">
    <name type="scientific">Sedimentibacter saalensis</name>
    <dbReference type="NCBI Taxonomy" id="130788"/>
    <lineage>
        <taxon>Bacteria</taxon>
        <taxon>Bacillati</taxon>
        <taxon>Bacillota</taxon>
        <taxon>Tissierellia</taxon>
        <taxon>Sedimentibacter</taxon>
    </lineage>
</organism>
<evidence type="ECO:0000256" key="1">
    <source>
        <dbReference type="SAM" id="SignalP"/>
    </source>
</evidence>
<dbReference type="Pfam" id="PF00395">
    <property type="entry name" value="SLH"/>
    <property type="match status" value="2"/>
</dbReference>
<dbReference type="AlphaFoldDB" id="A0A562JBZ0"/>
<name>A0A562JBZ0_9FIRM</name>